<sequence length="915" mass="98419">MKVFDTVALLSTVASSWASRFISRASDSTTVLSDATPRRYIVELKSHSEFMDVSQELTKYEGLGIVKELNWDVFPALSIECEAHCDQSSLKATINQLFGHEVVAAVYKSRPMQIPPTVEGESFADDTRAVNYSVHGQTGVDKLHEAGIKGKGALVALVDSGIQYTHPALGGGIGEGFTVSGGFDLVGDSWPATAPEPDNDPYDVFGHGTHCAGIIAGKSEQFTGVAPEANLFGVKVFGSSGYSDEATVIEGFLKAYESGADIISASLGERSGFTTNALAVVASRLVDAGVVVVVAAGNDGIDGPFAASNGASGKHSLTVASAEAGALPANTFNAKFITNSIVEETEIAYLLGQGSFPKTLLDIIIKPLTLNISVESDACSPLPQDTPQLNETVVLVRLGGCTIDAKWINIAARGAQYALFYNTDAPIMPPLGTVSQNPIAVIEAQAGQTIIEAIQKGGNVTASFNVDANHYVGVYNSGAGRPARYSSWGGTYDLALKPDISAPGTRILSSYPTNEFRILSGTSMATPYIAGVAALWVSQFGGRAAHSNDPAWAQRLISRITSTGRAMPWADWSTSDTVYKFWSPPSQVGAGLIDAQAVLGYTTDIGFDCRKIELNDTAHFQGVHTVEITNNGKETVAYNFEIQPAGGYDSWIPLPPGQQLYALPRTAFYSEVELVEFDPEIALPRSLTVKAGQTISAEISFKSPSGANETNIPVYGGKILVRGSNDEELGIPYFGVAASIQEQIQKVFDHGSYYPMLMSGINGITIDQKSNFSFNFSKSAQDFPQLLTRFTWGTEEFRWDIFDEDYTEADWVYPPVIGQNGFVGSATAWNGTMNSQYFDPEAGASENDIYSFPQYHHMLNYVERSYWLGRFANGSQVVPGMYNFRIAALLPFGDPTKSTDWDLWETPSFTVLPKA</sequence>
<dbReference type="AlphaFoldDB" id="A0A6A6W6Z9"/>
<dbReference type="InterPro" id="IPR036852">
    <property type="entry name" value="Peptidase_S8/S53_dom_sf"/>
</dbReference>
<keyword evidence="4 7" id="KW-0378">Hydrolase</keyword>
<dbReference type="InterPro" id="IPR050131">
    <property type="entry name" value="Peptidase_S8_subtilisin-like"/>
</dbReference>
<dbReference type="GO" id="GO:0006508">
    <property type="term" value="P:proteolysis"/>
    <property type="evidence" value="ECO:0007669"/>
    <property type="project" value="UniProtKB-KW"/>
</dbReference>
<keyword evidence="12" id="KW-1185">Reference proteome</keyword>
<dbReference type="CDD" id="cd07489">
    <property type="entry name" value="Peptidases_S8_5"/>
    <property type="match status" value="1"/>
</dbReference>
<dbReference type="PANTHER" id="PTHR43806">
    <property type="entry name" value="PEPTIDASE S8"/>
    <property type="match status" value="1"/>
</dbReference>
<dbReference type="GO" id="GO:0004252">
    <property type="term" value="F:serine-type endopeptidase activity"/>
    <property type="evidence" value="ECO:0007669"/>
    <property type="project" value="UniProtKB-UniRule"/>
</dbReference>
<dbReference type="GeneID" id="54489987"/>
<dbReference type="Proteomes" id="UP000799437">
    <property type="component" value="Unassembled WGS sequence"/>
</dbReference>
<feature type="active site" description="Charge relay system" evidence="6 7">
    <location>
        <position position="207"/>
    </location>
</feature>
<dbReference type="InterPro" id="IPR010435">
    <property type="entry name" value="C5a/SBT2-like_Fn3"/>
</dbReference>
<evidence type="ECO:0000259" key="9">
    <source>
        <dbReference type="Pfam" id="PF00082"/>
    </source>
</evidence>
<dbReference type="PROSITE" id="PS00137">
    <property type="entry name" value="SUBTILASE_HIS"/>
    <property type="match status" value="1"/>
</dbReference>
<evidence type="ECO:0000256" key="6">
    <source>
        <dbReference type="PIRSR" id="PIRSR615500-1"/>
    </source>
</evidence>
<dbReference type="InterPro" id="IPR022398">
    <property type="entry name" value="Peptidase_S8_His-AS"/>
</dbReference>
<evidence type="ECO:0000256" key="1">
    <source>
        <dbReference type="ARBA" id="ARBA00011073"/>
    </source>
</evidence>
<dbReference type="OrthoDB" id="10256524at2759"/>
<dbReference type="PRINTS" id="PR00723">
    <property type="entry name" value="SUBTILISIN"/>
</dbReference>
<feature type="active site" description="Charge relay system" evidence="6 7">
    <location>
        <position position="159"/>
    </location>
</feature>
<name>A0A6A6W6Z9_9PEZI</name>
<dbReference type="PROSITE" id="PS00136">
    <property type="entry name" value="SUBTILASE_ASP"/>
    <property type="match status" value="1"/>
</dbReference>
<dbReference type="InterPro" id="IPR034187">
    <property type="entry name" value="Peptidases_S8_5"/>
</dbReference>
<evidence type="ECO:0000313" key="12">
    <source>
        <dbReference type="Proteomes" id="UP000799437"/>
    </source>
</evidence>
<evidence type="ECO:0000256" key="3">
    <source>
        <dbReference type="ARBA" id="ARBA00022729"/>
    </source>
</evidence>
<dbReference type="Pfam" id="PF00082">
    <property type="entry name" value="Peptidase_S8"/>
    <property type="match status" value="1"/>
</dbReference>
<evidence type="ECO:0000259" key="10">
    <source>
        <dbReference type="Pfam" id="PF06280"/>
    </source>
</evidence>
<proteinExistence type="inferred from homology"/>
<dbReference type="Gene3D" id="3.50.30.30">
    <property type="match status" value="1"/>
</dbReference>
<keyword evidence="3" id="KW-0732">Signal</keyword>
<feature type="active site" description="Charge relay system" evidence="6 7">
    <location>
        <position position="523"/>
    </location>
</feature>
<evidence type="ECO:0000256" key="5">
    <source>
        <dbReference type="ARBA" id="ARBA00022825"/>
    </source>
</evidence>
<dbReference type="PANTHER" id="PTHR43806:SF66">
    <property type="entry name" value="SERIN ENDOPEPTIDASE"/>
    <property type="match status" value="1"/>
</dbReference>
<accession>A0A6A6W6Z9</accession>
<dbReference type="PROSITE" id="PS00138">
    <property type="entry name" value="SUBTILASE_SER"/>
    <property type="match status" value="1"/>
</dbReference>
<evidence type="ECO:0000256" key="2">
    <source>
        <dbReference type="ARBA" id="ARBA00022670"/>
    </source>
</evidence>
<dbReference type="EMBL" id="ML996573">
    <property type="protein sequence ID" value="KAF2757740.1"/>
    <property type="molecule type" value="Genomic_DNA"/>
</dbReference>
<reference evidence="11" key="1">
    <citation type="journal article" date="2020" name="Stud. Mycol.">
        <title>101 Dothideomycetes genomes: a test case for predicting lifestyles and emergence of pathogens.</title>
        <authorList>
            <person name="Haridas S."/>
            <person name="Albert R."/>
            <person name="Binder M."/>
            <person name="Bloem J."/>
            <person name="Labutti K."/>
            <person name="Salamov A."/>
            <person name="Andreopoulos B."/>
            <person name="Baker S."/>
            <person name="Barry K."/>
            <person name="Bills G."/>
            <person name="Bluhm B."/>
            <person name="Cannon C."/>
            <person name="Castanera R."/>
            <person name="Culley D."/>
            <person name="Daum C."/>
            <person name="Ezra D."/>
            <person name="Gonzalez J."/>
            <person name="Henrissat B."/>
            <person name="Kuo A."/>
            <person name="Liang C."/>
            <person name="Lipzen A."/>
            <person name="Lutzoni F."/>
            <person name="Magnuson J."/>
            <person name="Mondo S."/>
            <person name="Nolan M."/>
            <person name="Ohm R."/>
            <person name="Pangilinan J."/>
            <person name="Park H.-J."/>
            <person name="Ramirez L."/>
            <person name="Alfaro M."/>
            <person name="Sun H."/>
            <person name="Tritt A."/>
            <person name="Yoshinaga Y."/>
            <person name="Zwiers L.-H."/>
            <person name="Turgeon B."/>
            <person name="Goodwin S."/>
            <person name="Spatafora J."/>
            <person name="Crous P."/>
            <person name="Grigoriev I."/>
        </authorList>
    </citation>
    <scope>NUCLEOTIDE SEQUENCE</scope>
    <source>
        <strain evidence="11">CBS 121739</strain>
    </source>
</reference>
<evidence type="ECO:0000256" key="7">
    <source>
        <dbReference type="PROSITE-ProRule" id="PRU01240"/>
    </source>
</evidence>
<feature type="domain" description="Peptidase S8/S53" evidence="9">
    <location>
        <begin position="150"/>
        <end position="542"/>
    </location>
</feature>
<dbReference type="Pfam" id="PF06280">
    <property type="entry name" value="fn3_5"/>
    <property type="match status" value="1"/>
</dbReference>
<dbReference type="PROSITE" id="PS51892">
    <property type="entry name" value="SUBTILASE"/>
    <property type="match status" value="1"/>
</dbReference>
<keyword evidence="5 7" id="KW-0720">Serine protease</keyword>
<gene>
    <name evidence="11" type="ORF">EJ05DRAFT_529535</name>
</gene>
<dbReference type="InterPro" id="IPR000209">
    <property type="entry name" value="Peptidase_S8/S53_dom"/>
</dbReference>
<comment type="similarity">
    <text evidence="1 7 8">Belongs to the peptidase S8 family.</text>
</comment>
<dbReference type="InterPro" id="IPR015500">
    <property type="entry name" value="Peptidase_S8_subtilisin-rel"/>
</dbReference>
<dbReference type="Gene3D" id="3.40.50.200">
    <property type="entry name" value="Peptidase S8/S53 domain"/>
    <property type="match status" value="1"/>
</dbReference>
<dbReference type="InterPro" id="IPR023827">
    <property type="entry name" value="Peptidase_S8_Asp-AS"/>
</dbReference>
<evidence type="ECO:0000256" key="8">
    <source>
        <dbReference type="RuleBase" id="RU003355"/>
    </source>
</evidence>
<organism evidence="11 12">
    <name type="scientific">Pseudovirgaria hyperparasitica</name>
    <dbReference type="NCBI Taxonomy" id="470096"/>
    <lineage>
        <taxon>Eukaryota</taxon>
        <taxon>Fungi</taxon>
        <taxon>Dikarya</taxon>
        <taxon>Ascomycota</taxon>
        <taxon>Pezizomycotina</taxon>
        <taxon>Dothideomycetes</taxon>
        <taxon>Dothideomycetes incertae sedis</taxon>
        <taxon>Acrospermales</taxon>
        <taxon>Acrospermaceae</taxon>
        <taxon>Pseudovirgaria</taxon>
    </lineage>
</organism>
<protein>
    <submittedName>
        <fullName evidence="11">Subtilisin-like protein</fullName>
    </submittedName>
</protein>
<dbReference type="InterPro" id="IPR023828">
    <property type="entry name" value="Peptidase_S8_Ser-AS"/>
</dbReference>
<evidence type="ECO:0000256" key="4">
    <source>
        <dbReference type="ARBA" id="ARBA00022801"/>
    </source>
</evidence>
<evidence type="ECO:0000313" key="11">
    <source>
        <dbReference type="EMBL" id="KAF2757740.1"/>
    </source>
</evidence>
<dbReference type="RefSeq" id="XP_033600191.1">
    <property type="nucleotide sequence ID" value="XM_033748933.1"/>
</dbReference>
<dbReference type="GO" id="GO:0016020">
    <property type="term" value="C:membrane"/>
    <property type="evidence" value="ECO:0007669"/>
    <property type="project" value="InterPro"/>
</dbReference>
<keyword evidence="2 7" id="KW-0645">Protease</keyword>
<feature type="domain" description="C5a peptidase/Subtilisin-like protease SBT2-like Fn3-like" evidence="10">
    <location>
        <begin position="612"/>
        <end position="733"/>
    </location>
</feature>
<dbReference type="SUPFAM" id="SSF52743">
    <property type="entry name" value="Subtilisin-like"/>
    <property type="match status" value="1"/>
</dbReference>